<sequence length="44" mass="5416">MESTVREPKQKQWFYKQFGKIKKLERTFCIMGHQVNIRCEILRS</sequence>
<dbReference type="AlphaFoldDB" id="W1I7J3"/>
<reference evidence="1" key="1">
    <citation type="submission" date="2013-05" db="EMBL/GenBank/DDBJ databases">
        <title>Draft genome sequences of six wheat associated Fusarium spp. isolates.</title>
        <authorList>
            <person name="Moolhuijzen P.M."/>
            <person name="Manners J.M."/>
            <person name="Wilcox S."/>
            <person name="Bellgard M.I."/>
            <person name="Gardiner D.M."/>
        </authorList>
    </citation>
    <scope>NUCLEOTIDE SEQUENCE</scope>
    <source>
        <strain evidence="1">CS3220</strain>
    </source>
</reference>
<protein>
    <submittedName>
        <fullName evidence="1">Unclassified</fullName>
    </submittedName>
</protein>
<dbReference type="EMBL" id="CBMC010001467">
    <property type="protein sequence ID" value="CDL72456.1"/>
    <property type="molecule type" value="Genomic_DNA"/>
</dbReference>
<gene>
    <name evidence="1" type="ORF">BN846_0125910</name>
</gene>
<name>W1I7J3_FUSPS</name>
<accession>W1I7J3</accession>
<organism evidence="1">
    <name type="scientific">Fusarium pseudograminearum CS3220</name>
    <dbReference type="NCBI Taxonomy" id="1318456"/>
    <lineage>
        <taxon>Eukaryota</taxon>
        <taxon>Fungi</taxon>
        <taxon>Dikarya</taxon>
        <taxon>Ascomycota</taxon>
        <taxon>Pezizomycotina</taxon>
        <taxon>Sordariomycetes</taxon>
        <taxon>Hypocreomycetidae</taxon>
        <taxon>Hypocreales</taxon>
        <taxon>Nectriaceae</taxon>
        <taxon>Fusarium</taxon>
    </lineage>
</organism>
<dbReference type="EMBL" id="HG316774">
    <property type="protein sequence ID" value="CDX48476.1"/>
    <property type="molecule type" value="Genomic_DNA"/>
</dbReference>
<evidence type="ECO:0000313" key="1">
    <source>
        <dbReference type="EMBL" id="CDL72456.1"/>
    </source>
</evidence>
<proteinExistence type="predicted"/>